<dbReference type="AlphaFoldDB" id="A0A4W5N9Y1"/>
<dbReference type="InterPro" id="IPR020901">
    <property type="entry name" value="Prtase_inh_Kunz-CS"/>
</dbReference>
<dbReference type="InterPro" id="IPR002035">
    <property type="entry name" value="VWF_A"/>
</dbReference>
<evidence type="ECO:0000256" key="13">
    <source>
        <dbReference type="ARBA" id="ARBA00061466"/>
    </source>
</evidence>
<comment type="similarity">
    <text evidence="13">Belongs to the VWA-containing collagen family.</text>
</comment>
<dbReference type="SUPFAM" id="SSF53300">
    <property type="entry name" value="vWA-like"/>
    <property type="match status" value="2"/>
</dbReference>
<dbReference type="CDD" id="cd01450">
    <property type="entry name" value="vWFA_subfamily_ECM"/>
    <property type="match status" value="1"/>
</dbReference>
<dbReference type="Ensembl" id="ENSHHUT00000048474.1">
    <property type="protein sequence ID" value="ENSHHUP00000046758.1"/>
    <property type="gene ID" value="ENSHHUG00000028429.1"/>
</dbReference>
<keyword evidence="9" id="KW-0722">Serine protease inhibitor</keyword>
<accession>A0A4W5N9Y1</accession>
<proteinExistence type="inferred from homology"/>
<evidence type="ECO:0000256" key="9">
    <source>
        <dbReference type="ARBA" id="ARBA00022900"/>
    </source>
</evidence>
<dbReference type="PROSITE" id="PS50279">
    <property type="entry name" value="BPTI_KUNITZ_2"/>
    <property type="match status" value="1"/>
</dbReference>
<dbReference type="PRINTS" id="PR00453">
    <property type="entry name" value="VWFADOMAIN"/>
</dbReference>
<evidence type="ECO:0000259" key="16">
    <source>
        <dbReference type="PROSITE" id="PS50234"/>
    </source>
</evidence>
<dbReference type="SMART" id="SM00131">
    <property type="entry name" value="KU"/>
    <property type="match status" value="1"/>
</dbReference>
<reference evidence="19" key="1">
    <citation type="submission" date="2018-06" db="EMBL/GenBank/DDBJ databases">
        <title>Genome assembly of Danube salmon.</title>
        <authorList>
            <person name="Macqueen D.J."/>
            <person name="Gundappa M.K."/>
        </authorList>
    </citation>
    <scope>NUCLEOTIDE SEQUENCE [LARGE SCALE GENOMIC DNA]</scope>
</reference>
<evidence type="ECO:0000256" key="6">
    <source>
        <dbReference type="ARBA" id="ARBA00022737"/>
    </source>
</evidence>
<evidence type="ECO:0000256" key="10">
    <source>
        <dbReference type="ARBA" id="ARBA00023119"/>
    </source>
</evidence>
<dbReference type="FunFam" id="3.40.50.410:FF:000051">
    <property type="entry name" value="Collagen type XXVIII alpha 1 chain"/>
    <property type="match status" value="1"/>
</dbReference>
<evidence type="ECO:0000256" key="12">
    <source>
        <dbReference type="ARBA" id="ARBA00058139"/>
    </source>
</evidence>
<keyword evidence="19" id="KW-1185">Reference proteome</keyword>
<evidence type="ECO:0000256" key="11">
    <source>
        <dbReference type="ARBA" id="ARBA00023157"/>
    </source>
</evidence>
<evidence type="ECO:0000256" key="14">
    <source>
        <dbReference type="ARBA" id="ARBA00070674"/>
    </source>
</evidence>
<organism evidence="18 19">
    <name type="scientific">Hucho hucho</name>
    <name type="common">huchen</name>
    <dbReference type="NCBI Taxonomy" id="62062"/>
    <lineage>
        <taxon>Eukaryota</taxon>
        <taxon>Metazoa</taxon>
        <taxon>Chordata</taxon>
        <taxon>Craniata</taxon>
        <taxon>Vertebrata</taxon>
        <taxon>Euteleostomi</taxon>
        <taxon>Actinopterygii</taxon>
        <taxon>Neopterygii</taxon>
        <taxon>Teleostei</taxon>
        <taxon>Protacanthopterygii</taxon>
        <taxon>Salmoniformes</taxon>
        <taxon>Salmonidae</taxon>
        <taxon>Salmoninae</taxon>
        <taxon>Hucho</taxon>
    </lineage>
</organism>
<keyword evidence="2" id="KW-0964">Secreted</keyword>
<evidence type="ECO:0000256" key="2">
    <source>
        <dbReference type="ARBA" id="ARBA00022525"/>
    </source>
</evidence>
<dbReference type="GO" id="GO:0005581">
    <property type="term" value="C:collagen trimer"/>
    <property type="evidence" value="ECO:0007669"/>
    <property type="project" value="UniProtKB-KW"/>
</dbReference>
<reference evidence="18" key="2">
    <citation type="submission" date="2025-08" db="UniProtKB">
        <authorList>
            <consortium name="Ensembl"/>
        </authorList>
    </citation>
    <scope>IDENTIFICATION</scope>
</reference>
<dbReference type="GeneTree" id="ENSGT00940000163195"/>
<sequence>HVAFIFFLSNRSPCETHVCIPLPDMTTCSMEVAFILDSSESAKTFLFEKQKSFVLHFSTRLTMLQVSGWTLRLRMAALQYSSSVSVEHSFTAWQDLDVFHSRVSSMAYIGHGTYSTYAITNATQLFTQETKEDSVRVAVLMTDGADHPRNPDVIGAAADAKGSGVKLFAVGLSDLARQSQNSAKLRAIASTPAQQFIHSLTDPQLEEKLLEELCPQAKVCLCERGERGPPGNPVSTLDKCFMTILLVVWVQVVGVLTNSHCDRTPLTQGDQGPTGASGPAGDIGIGFPGPKGAKGIQGRPGTIGPIGIGEPGPPVSITVDASFGYLNSDRYGTKGSWFANVIHDPILQPLIHMIRFDNGHLKTKLNVAIYWTVHFETGSQGFSGEPGIPGERGVGEPGPKGDPGSEGLPGIPGLSGEDGDIGQKGDIGLQGPRGPDGAPGKGVPGEKGDRGERGSRGQLGAVGPVGPMGAKGEPGSAGRAGTNGPAGRGLPGIKGDPGAVGPPGHVGEPGIGITGPKGPPGIPGLTGEIGPEGKGLPGPKVSFPVQCHTCNGCLQRLSMNISLSPGCGVKCRESPLELVFVIDSSESVGPDNFNVVKDFVNALVDRASVSRETTRVGVVLYSHINMVVVSLNQHASRDQVKKVVRTMTYLGEGTFTGSAIHQANQVFRAARPGVRKVAIVITDGQADERDSVRLEEAVKEANGSNIETFVIGVVNQSDPLYEEFKKELHLMASDPDREHVYLIDDFRTLPALESKLLSRICESDGGAQFSSIPSSRYSPGNPGQAGIVRETPERTDTDTKINVLHFSSLFPDESCGQILDPGPCRDYVVKWYYDTTANACAQFWFGGCQGNQNQFESEKSCKKNCVKV</sequence>
<dbReference type="Gene3D" id="3.40.50.410">
    <property type="entry name" value="von Willebrand factor, type A domain"/>
    <property type="match status" value="2"/>
</dbReference>
<dbReference type="Pfam" id="PF00092">
    <property type="entry name" value="VWA"/>
    <property type="match status" value="2"/>
</dbReference>
<evidence type="ECO:0000256" key="15">
    <source>
        <dbReference type="SAM" id="MobiDB-lite"/>
    </source>
</evidence>
<feature type="region of interest" description="Disordered" evidence="15">
    <location>
        <begin position="263"/>
        <end position="311"/>
    </location>
</feature>
<dbReference type="Pfam" id="PF00014">
    <property type="entry name" value="Kunitz_BPTI"/>
    <property type="match status" value="1"/>
</dbReference>
<dbReference type="InterPro" id="IPR002223">
    <property type="entry name" value="Kunitz_BPTI"/>
</dbReference>
<dbReference type="CDD" id="cd01472">
    <property type="entry name" value="vWA_collagen"/>
    <property type="match status" value="1"/>
</dbReference>
<evidence type="ECO:0000259" key="17">
    <source>
        <dbReference type="PROSITE" id="PS50279"/>
    </source>
</evidence>
<dbReference type="InterPro" id="IPR050525">
    <property type="entry name" value="ECM_Assembly_Org"/>
</dbReference>
<dbReference type="PANTHER" id="PTHR24020:SF87">
    <property type="entry name" value="COLLAGEN ALPHA-1(VI) CHAIN-LIKE"/>
    <property type="match status" value="1"/>
</dbReference>
<keyword evidence="4" id="KW-0646">Protease inhibitor</keyword>
<dbReference type="FunFam" id="3.40.50.410:FF:000003">
    <property type="entry name" value="Collagen type VI alpha 3 chain"/>
    <property type="match status" value="1"/>
</dbReference>
<feature type="domain" description="VWFA" evidence="16">
    <location>
        <begin position="31"/>
        <end position="213"/>
    </location>
</feature>
<feature type="region of interest" description="Disordered" evidence="15">
    <location>
        <begin position="766"/>
        <end position="785"/>
    </location>
</feature>
<name>A0A4W5N9Y1_9TELE</name>
<dbReference type="SMART" id="SM00327">
    <property type="entry name" value="VWA"/>
    <property type="match status" value="2"/>
</dbReference>
<dbReference type="PROSITE" id="PS50234">
    <property type="entry name" value="VWFA"/>
    <property type="match status" value="2"/>
</dbReference>
<dbReference type="CDD" id="cd22628">
    <property type="entry name" value="Kunitz_collagen_alpha1_XXVIII"/>
    <property type="match status" value="1"/>
</dbReference>
<comment type="function">
    <text evidence="12">May act as a cell-binding protein.</text>
</comment>
<dbReference type="PRINTS" id="PR00759">
    <property type="entry name" value="BASICPTASE"/>
</dbReference>
<comment type="subcellular location">
    <subcellularLocation>
        <location evidence="1">Secreted</location>
        <location evidence="1">Extracellular space</location>
        <location evidence="1">Extracellular matrix</location>
        <location evidence="1">Basement membrane</location>
    </subcellularLocation>
</comment>
<dbReference type="GO" id="GO:0005604">
    <property type="term" value="C:basement membrane"/>
    <property type="evidence" value="ECO:0007669"/>
    <property type="project" value="UniProtKB-SubCell"/>
</dbReference>
<dbReference type="InterPro" id="IPR036880">
    <property type="entry name" value="Kunitz_BPTI_sf"/>
</dbReference>
<evidence type="ECO:0000256" key="8">
    <source>
        <dbReference type="ARBA" id="ARBA00022889"/>
    </source>
</evidence>
<feature type="compositionally biased region" description="Polar residues" evidence="15">
    <location>
        <begin position="768"/>
        <end position="778"/>
    </location>
</feature>
<feature type="compositionally biased region" description="Basic and acidic residues" evidence="15">
    <location>
        <begin position="444"/>
        <end position="455"/>
    </location>
</feature>
<keyword evidence="8" id="KW-0130">Cell adhesion</keyword>
<evidence type="ECO:0000256" key="5">
    <source>
        <dbReference type="ARBA" id="ARBA00022729"/>
    </source>
</evidence>
<dbReference type="GO" id="GO:0004867">
    <property type="term" value="F:serine-type endopeptidase inhibitor activity"/>
    <property type="evidence" value="ECO:0007669"/>
    <property type="project" value="UniProtKB-KW"/>
</dbReference>
<feature type="domain" description="BPTI/Kunitz inhibitor" evidence="17">
    <location>
        <begin position="815"/>
        <end position="865"/>
    </location>
</feature>
<dbReference type="STRING" id="62062.ENSHHUP00000046758"/>
<keyword evidence="7" id="KW-0084">Basement membrane</keyword>
<keyword evidence="10" id="KW-0176">Collagen</keyword>
<dbReference type="PANTHER" id="PTHR24020">
    <property type="entry name" value="COLLAGEN ALPHA"/>
    <property type="match status" value="1"/>
</dbReference>
<dbReference type="PROSITE" id="PS00280">
    <property type="entry name" value="BPTI_KUNITZ_1"/>
    <property type="match status" value="1"/>
</dbReference>
<evidence type="ECO:0000256" key="3">
    <source>
        <dbReference type="ARBA" id="ARBA00022530"/>
    </source>
</evidence>
<dbReference type="InterPro" id="IPR036465">
    <property type="entry name" value="vWFA_dom_sf"/>
</dbReference>
<keyword evidence="11" id="KW-1015">Disulfide bond</keyword>
<dbReference type="SUPFAM" id="SSF57362">
    <property type="entry name" value="BPTI-like"/>
    <property type="match status" value="1"/>
</dbReference>
<evidence type="ECO:0000313" key="18">
    <source>
        <dbReference type="Ensembl" id="ENSHHUP00000046758.1"/>
    </source>
</evidence>
<feature type="domain" description="VWFA" evidence="16">
    <location>
        <begin position="577"/>
        <end position="760"/>
    </location>
</feature>
<dbReference type="GO" id="GO:0007155">
    <property type="term" value="P:cell adhesion"/>
    <property type="evidence" value="ECO:0007669"/>
    <property type="project" value="UniProtKB-KW"/>
</dbReference>
<feature type="region of interest" description="Disordered" evidence="15">
    <location>
        <begin position="381"/>
        <end position="537"/>
    </location>
</feature>
<evidence type="ECO:0000256" key="7">
    <source>
        <dbReference type="ARBA" id="ARBA00022869"/>
    </source>
</evidence>
<keyword evidence="5" id="KW-0732">Signal</keyword>
<dbReference type="Gene3D" id="4.10.410.10">
    <property type="entry name" value="Pancreatic trypsin inhibitor Kunitz domain"/>
    <property type="match status" value="1"/>
</dbReference>
<keyword evidence="6" id="KW-0677">Repeat</keyword>
<dbReference type="Proteomes" id="UP000314982">
    <property type="component" value="Unassembled WGS sequence"/>
</dbReference>
<evidence type="ECO:0000256" key="1">
    <source>
        <dbReference type="ARBA" id="ARBA00004302"/>
    </source>
</evidence>
<evidence type="ECO:0000256" key="4">
    <source>
        <dbReference type="ARBA" id="ARBA00022690"/>
    </source>
</evidence>
<reference evidence="18" key="3">
    <citation type="submission" date="2025-09" db="UniProtKB">
        <authorList>
            <consortium name="Ensembl"/>
        </authorList>
    </citation>
    <scope>IDENTIFICATION</scope>
</reference>
<protein>
    <recommendedName>
        <fullName evidence="14">Collagen alpha-1(XXVIII) chain</fullName>
    </recommendedName>
</protein>
<evidence type="ECO:0000313" key="19">
    <source>
        <dbReference type="Proteomes" id="UP000314982"/>
    </source>
</evidence>
<keyword evidence="3" id="KW-0272">Extracellular matrix</keyword>
<dbReference type="FunFam" id="4.10.410.10:FF:000020">
    <property type="entry name" value="Collagen, type VI, alpha 3"/>
    <property type="match status" value="1"/>
</dbReference>